<comment type="caution">
    <text evidence="8">The sequence shown here is derived from an EMBL/GenBank/DDBJ whole genome shotgun (WGS) entry which is preliminary data.</text>
</comment>
<sequence>MGRPLKTAEFDATYYPAAAVSFVFMLYLFKVLSPKISARVSERYNLLSAEQQVDWNVRVVSTVHATLVSSMCAYSLIYDNEISEEPIWWDAPVVRTSCAIVVGYMAADLVVMTIHYKHIGEAFYFFHHGASMYAYYYVMTYGVLAYFANYRLIAEFSTPFVNQRWFLAVLGSSKSSPVFVGNGIAMAVTFFAVRIAVMPVYWHKGLAKF</sequence>
<dbReference type="PANTHER" id="PTHR13439">
    <property type="entry name" value="CT120 PROTEIN"/>
    <property type="match status" value="1"/>
</dbReference>
<dbReference type="SMART" id="SM00724">
    <property type="entry name" value="TLC"/>
    <property type="match status" value="1"/>
</dbReference>
<dbReference type="GO" id="GO:0005783">
    <property type="term" value="C:endoplasmic reticulum"/>
    <property type="evidence" value="ECO:0007669"/>
    <property type="project" value="TreeGrafter"/>
</dbReference>
<feature type="transmembrane region" description="Helical" evidence="6">
    <location>
        <begin position="179"/>
        <end position="202"/>
    </location>
</feature>
<dbReference type="InterPro" id="IPR006634">
    <property type="entry name" value="TLC-dom"/>
</dbReference>
<dbReference type="STRING" id="400727.A0A2T7NR01"/>
<dbReference type="GO" id="GO:0016020">
    <property type="term" value="C:membrane"/>
    <property type="evidence" value="ECO:0007669"/>
    <property type="project" value="UniProtKB-SubCell"/>
</dbReference>
<feature type="domain" description="TLC" evidence="7">
    <location>
        <begin position="50"/>
        <end position="209"/>
    </location>
</feature>
<dbReference type="PROSITE" id="PS50922">
    <property type="entry name" value="TLC"/>
    <property type="match status" value="1"/>
</dbReference>
<protein>
    <recommendedName>
        <fullName evidence="7">TLC domain-containing protein</fullName>
    </recommendedName>
</protein>
<dbReference type="OrthoDB" id="10266980at2759"/>
<evidence type="ECO:0000313" key="9">
    <source>
        <dbReference type="Proteomes" id="UP000245119"/>
    </source>
</evidence>
<keyword evidence="4 5" id="KW-0472">Membrane</keyword>
<keyword evidence="3 6" id="KW-1133">Transmembrane helix</keyword>
<feature type="transmembrane region" description="Helical" evidence="6">
    <location>
        <begin position="134"/>
        <end position="153"/>
    </location>
</feature>
<proteinExistence type="predicted"/>
<evidence type="ECO:0000313" key="8">
    <source>
        <dbReference type="EMBL" id="PVD23605.1"/>
    </source>
</evidence>
<accession>A0A2T7NR01</accession>
<gene>
    <name evidence="8" type="ORF">C0Q70_16877</name>
</gene>
<evidence type="ECO:0000256" key="4">
    <source>
        <dbReference type="ARBA" id="ARBA00023136"/>
    </source>
</evidence>
<organism evidence="8 9">
    <name type="scientific">Pomacea canaliculata</name>
    <name type="common">Golden apple snail</name>
    <dbReference type="NCBI Taxonomy" id="400727"/>
    <lineage>
        <taxon>Eukaryota</taxon>
        <taxon>Metazoa</taxon>
        <taxon>Spiralia</taxon>
        <taxon>Lophotrochozoa</taxon>
        <taxon>Mollusca</taxon>
        <taxon>Gastropoda</taxon>
        <taxon>Caenogastropoda</taxon>
        <taxon>Architaenioglossa</taxon>
        <taxon>Ampullarioidea</taxon>
        <taxon>Ampullariidae</taxon>
        <taxon>Pomacea</taxon>
    </lineage>
</organism>
<dbReference type="Pfam" id="PF03798">
    <property type="entry name" value="TRAM_LAG1_CLN8"/>
    <property type="match status" value="1"/>
</dbReference>
<evidence type="ECO:0000256" key="3">
    <source>
        <dbReference type="ARBA" id="ARBA00022989"/>
    </source>
</evidence>
<keyword evidence="2 5" id="KW-0812">Transmembrane</keyword>
<dbReference type="Proteomes" id="UP000245119">
    <property type="component" value="Linkage Group LG10"/>
</dbReference>
<comment type="subcellular location">
    <subcellularLocation>
        <location evidence="1">Membrane</location>
        <topology evidence="1">Multi-pass membrane protein</topology>
    </subcellularLocation>
</comment>
<evidence type="ECO:0000256" key="1">
    <source>
        <dbReference type="ARBA" id="ARBA00004141"/>
    </source>
</evidence>
<evidence type="ECO:0000256" key="6">
    <source>
        <dbReference type="SAM" id="Phobius"/>
    </source>
</evidence>
<evidence type="ECO:0000256" key="2">
    <source>
        <dbReference type="ARBA" id="ARBA00022692"/>
    </source>
</evidence>
<feature type="transmembrane region" description="Helical" evidence="6">
    <location>
        <begin position="12"/>
        <end position="29"/>
    </location>
</feature>
<reference evidence="8 9" key="1">
    <citation type="submission" date="2018-04" db="EMBL/GenBank/DDBJ databases">
        <title>The genome of golden apple snail Pomacea canaliculata provides insight into stress tolerance and invasive adaptation.</title>
        <authorList>
            <person name="Liu C."/>
            <person name="Liu B."/>
            <person name="Ren Y."/>
            <person name="Zhang Y."/>
            <person name="Wang H."/>
            <person name="Li S."/>
            <person name="Jiang F."/>
            <person name="Yin L."/>
            <person name="Zhang G."/>
            <person name="Qian W."/>
            <person name="Fan W."/>
        </authorList>
    </citation>
    <scope>NUCLEOTIDE SEQUENCE [LARGE SCALE GENOMIC DNA]</scope>
    <source>
        <strain evidence="8">SZHN2017</strain>
        <tissue evidence="8">Muscle</tissue>
    </source>
</reference>
<evidence type="ECO:0000259" key="7">
    <source>
        <dbReference type="PROSITE" id="PS50922"/>
    </source>
</evidence>
<name>A0A2T7NR01_POMCA</name>
<dbReference type="InterPro" id="IPR050846">
    <property type="entry name" value="TLCD"/>
</dbReference>
<evidence type="ECO:0000256" key="5">
    <source>
        <dbReference type="PROSITE-ProRule" id="PRU00205"/>
    </source>
</evidence>
<dbReference type="PANTHER" id="PTHR13439:SF0">
    <property type="entry name" value="TOPOISOMERASE I DAMAGE AFFECTED PROTEIN 4"/>
    <property type="match status" value="1"/>
</dbReference>
<keyword evidence="9" id="KW-1185">Reference proteome</keyword>
<dbReference type="AlphaFoldDB" id="A0A2T7NR01"/>
<dbReference type="EMBL" id="PZQS01000010">
    <property type="protein sequence ID" value="PVD23605.1"/>
    <property type="molecule type" value="Genomic_DNA"/>
</dbReference>
<dbReference type="GO" id="GO:0055088">
    <property type="term" value="P:lipid homeostasis"/>
    <property type="evidence" value="ECO:0007669"/>
    <property type="project" value="TreeGrafter"/>
</dbReference>